<feature type="compositionally biased region" description="Low complexity" evidence="1">
    <location>
        <begin position="1"/>
        <end position="14"/>
    </location>
</feature>
<dbReference type="AlphaFoldDB" id="A0A9W8V9K3"/>
<proteinExistence type="predicted"/>
<name>A0A9W8V9K3_9HYPO</name>
<keyword evidence="3" id="KW-1185">Reference proteome</keyword>
<comment type="caution">
    <text evidence="2">The sequence shown here is derived from an EMBL/GenBank/DDBJ whole genome shotgun (WGS) entry which is preliminary data.</text>
</comment>
<gene>
    <name evidence="2" type="ORF">NW762_014250</name>
</gene>
<organism evidence="2 3">
    <name type="scientific">Fusarium torreyae</name>
    <dbReference type="NCBI Taxonomy" id="1237075"/>
    <lineage>
        <taxon>Eukaryota</taxon>
        <taxon>Fungi</taxon>
        <taxon>Dikarya</taxon>
        <taxon>Ascomycota</taxon>
        <taxon>Pezizomycotina</taxon>
        <taxon>Sordariomycetes</taxon>
        <taxon>Hypocreomycetidae</taxon>
        <taxon>Hypocreales</taxon>
        <taxon>Nectriaceae</taxon>
        <taxon>Fusarium</taxon>
    </lineage>
</organism>
<dbReference type="OrthoDB" id="4232400at2759"/>
<protein>
    <submittedName>
        <fullName evidence="2">Uncharacterized protein</fullName>
    </submittedName>
</protein>
<evidence type="ECO:0000313" key="3">
    <source>
        <dbReference type="Proteomes" id="UP001152049"/>
    </source>
</evidence>
<evidence type="ECO:0000313" key="2">
    <source>
        <dbReference type="EMBL" id="KAJ4245041.1"/>
    </source>
</evidence>
<evidence type="ECO:0000256" key="1">
    <source>
        <dbReference type="SAM" id="MobiDB-lite"/>
    </source>
</evidence>
<reference evidence="2" key="1">
    <citation type="submission" date="2022-09" db="EMBL/GenBank/DDBJ databases">
        <title>Fusarium specimens isolated from Avocado Roots.</title>
        <authorList>
            <person name="Stajich J."/>
            <person name="Roper C."/>
            <person name="Heimlech-Rivalta G."/>
        </authorList>
    </citation>
    <scope>NUCLEOTIDE SEQUENCE</scope>
    <source>
        <strain evidence="2">CF00136</strain>
    </source>
</reference>
<feature type="region of interest" description="Disordered" evidence="1">
    <location>
        <begin position="1"/>
        <end position="44"/>
    </location>
</feature>
<dbReference type="EMBL" id="JAOQAZ010000048">
    <property type="protein sequence ID" value="KAJ4245041.1"/>
    <property type="molecule type" value="Genomic_DNA"/>
</dbReference>
<sequence>MPEKQTTQSSGSKSSDYKPPTRYGVVKEGWGGSRPNFQASHGLGMDPCSIEEGSAILDGFIKHDRIVHDRDNNKK</sequence>
<accession>A0A9W8V9K3</accession>
<dbReference type="Proteomes" id="UP001152049">
    <property type="component" value="Unassembled WGS sequence"/>
</dbReference>